<protein>
    <submittedName>
        <fullName evidence="1">Uncharacterized protein</fullName>
    </submittedName>
</protein>
<accession>A0ABR1TJL7</accession>
<gene>
    <name evidence="1" type="ORF">PG996_014851</name>
</gene>
<evidence type="ECO:0000313" key="2">
    <source>
        <dbReference type="Proteomes" id="UP001446871"/>
    </source>
</evidence>
<proteinExistence type="predicted"/>
<dbReference type="EMBL" id="JAQQWM010000009">
    <property type="protein sequence ID" value="KAK8046787.1"/>
    <property type="molecule type" value="Genomic_DNA"/>
</dbReference>
<name>A0ABR1TJL7_9PEZI</name>
<comment type="caution">
    <text evidence="1">The sequence shown here is derived from an EMBL/GenBank/DDBJ whole genome shotgun (WGS) entry which is preliminary data.</text>
</comment>
<evidence type="ECO:0000313" key="1">
    <source>
        <dbReference type="EMBL" id="KAK8046787.1"/>
    </source>
</evidence>
<reference evidence="1 2" key="1">
    <citation type="submission" date="2023-01" db="EMBL/GenBank/DDBJ databases">
        <title>Analysis of 21 Apiospora genomes using comparative genomics revels a genus with tremendous synthesis potential of carbohydrate active enzymes and secondary metabolites.</title>
        <authorList>
            <person name="Sorensen T."/>
        </authorList>
    </citation>
    <scope>NUCLEOTIDE SEQUENCE [LARGE SCALE GENOMIC DNA]</scope>
    <source>
        <strain evidence="1 2">CBS 83171</strain>
    </source>
</reference>
<sequence>MTRVDTVGGPIPIVAEAWHLADLADRIVRTVPCGGGGMRWDEMEQVGIGLAHAEWKSGELGGSGSKVKM</sequence>
<keyword evidence="2" id="KW-1185">Reference proteome</keyword>
<organism evidence="1 2">
    <name type="scientific">Apiospora saccharicola</name>
    <dbReference type="NCBI Taxonomy" id="335842"/>
    <lineage>
        <taxon>Eukaryota</taxon>
        <taxon>Fungi</taxon>
        <taxon>Dikarya</taxon>
        <taxon>Ascomycota</taxon>
        <taxon>Pezizomycotina</taxon>
        <taxon>Sordariomycetes</taxon>
        <taxon>Xylariomycetidae</taxon>
        <taxon>Amphisphaeriales</taxon>
        <taxon>Apiosporaceae</taxon>
        <taxon>Apiospora</taxon>
    </lineage>
</organism>
<dbReference type="Proteomes" id="UP001446871">
    <property type="component" value="Unassembled WGS sequence"/>
</dbReference>